<evidence type="ECO:0000256" key="10">
    <source>
        <dbReference type="ARBA" id="ARBA00023237"/>
    </source>
</evidence>
<dbReference type="InterPro" id="IPR037066">
    <property type="entry name" value="Plug_dom_sf"/>
</dbReference>
<keyword evidence="4 11" id="KW-1134">Transmembrane beta strand</keyword>
<evidence type="ECO:0000256" key="3">
    <source>
        <dbReference type="ARBA" id="ARBA00022448"/>
    </source>
</evidence>
<evidence type="ECO:0000259" key="15">
    <source>
        <dbReference type="Pfam" id="PF00593"/>
    </source>
</evidence>
<evidence type="ECO:0000256" key="6">
    <source>
        <dbReference type="ARBA" id="ARBA00022729"/>
    </source>
</evidence>
<evidence type="ECO:0000256" key="13">
    <source>
        <dbReference type="RuleBase" id="RU003357"/>
    </source>
</evidence>
<dbReference type="PROSITE" id="PS01156">
    <property type="entry name" value="TONB_DEPENDENT_REC_2"/>
    <property type="match status" value="1"/>
</dbReference>
<keyword evidence="10 11" id="KW-0998">Cell outer membrane</keyword>
<dbReference type="Gene3D" id="2.40.170.20">
    <property type="entry name" value="TonB-dependent receptor, beta-barrel domain"/>
    <property type="match status" value="1"/>
</dbReference>
<dbReference type="GO" id="GO:0044718">
    <property type="term" value="P:siderophore transmembrane transport"/>
    <property type="evidence" value="ECO:0007669"/>
    <property type="project" value="TreeGrafter"/>
</dbReference>
<dbReference type="GO" id="GO:0015344">
    <property type="term" value="F:siderophore uptake transmembrane transporter activity"/>
    <property type="evidence" value="ECO:0007669"/>
    <property type="project" value="TreeGrafter"/>
</dbReference>
<evidence type="ECO:0000256" key="1">
    <source>
        <dbReference type="ARBA" id="ARBA00004571"/>
    </source>
</evidence>
<protein>
    <submittedName>
        <fullName evidence="17">Hemoglobin/transferrin/lactoferrin receptor protein</fullName>
    </submittedName>
</protein>
<dbReference type="PANTHER" id="PTHR30069">
    <property type="entry name" value="TONB-DEPENDENT OUTER MEMBRANE RECEPTOR"/>
    <property type="match status" value="1"/>
</dbReference>
<evidence type="ECO:0000256" key="2">
    <source>
        <dbReference type="ARBA" id="ARBA00009810"/>
    </source>
</evidence>
<dbReference type="InterPro" id="IPR000531">
    <property type="entry name" value="Beta-barrel_TonB"/>
</dbReference>
<keyword evidence="18" id="KW-1185">Reference proteome</keyword>
<reference evidence="17 18" key="1">
    <citation type="submission" date="2019-03" db="EMBL/GenBank/DDBJ databases">
        <title>Freshwater and sediment microbial communities from various areas in North America, analyzing microbe dynamics in response to fracking.</title>
        <authorList>
            <person name="Lamendella R."/>
        </authorList>
    </citation>
    <scope>NUCLEOTIDE SEQUENCE [LARGE SCALE GENOMIC DNA]</scope>
    <source>
        <strain evidence="17 18">175.2</strain>
    </source>
</reference>
<dbReference type="CDD" id="cd01347">
    <property type="entry name" value="ligand_gated_channel"/>
    <property type="match status" value="1"/>
</dbReference>
<comment type="similarity">
    <text evidence="2 11 13">Belongs to the TonB-dependent receptor family.</text>
</comment>
<sequence length="757" mass="82145">MRKGTSRTAFLACTAMATVAFAATAFAQEAATTAENGATTVLQPVTVTTKGTRDKSGVAETPLATEVTEQELDRDMIQSVDDLGNMLVPGVAFAGDDGGSINIRGLQGPRVLTTIDGIPIPYLDPGARSDSGGGVDSFNFNSVATIDIVRGADSSRAGGGAMGGAFLVNTLEPDDLLEEGAKFGGRVRALYNSADESITGDAAFAARSEKGTSVLFQGIYTHGHETETNGNVGGYGADRTEANPATYDEDNFLFKLQQQIDDATRLGLTVERYDYDKDIDLLADQYVGSRYDPNDWRGSEDKHRDRVSLDYSYNAFSTDGWVDAAWATVYWQRNQRVSGTNGTRLTSPAGDFGRTSKITQEDYGVTGWASNTFFTGDVQHTVTVGGSFDYANFTQYSAGHDTCSPRAAMFPPCSTYHNNQSDSPEVNSYDLGLYVQDEMVFGDTGLTVTPGLRMDAYWRDPKSGDAFAKNDGYRIVGEPEKQTGFHVSPKILAAYDLTPDVELFGQFATSFRAPTAPELYLSYGSPTSYFRLGNSDLKPETSWGFEFGSNFGDVDTGARISTFYNRYYDFIGTRTFTDSEVRAMGLQPENLFFGAGTVSQNVNIANVQIAGLELSGQKTFANDFSVRGSLAFARGWNMDDGDSFLASVAPLKAILGGGYNNDIWGVNANWVLAAGVSENTTVDGDAAYEWPGYGIVDLTAWWEPEQLNGLRVQAGVFNVFDQTYYEALDNQVTSISQPQEYYSEPGRTFKISLTQKF</sequence>
<dbReference type="InterPro" id="IPR012910">
    <property type="entry name" value="Plug_dom"/>
</dbReference>
<feature type="short sequence motif" description="TonB C-terminal box" evidence="12">
    <location>
        <begin position="740"/>
        <end position="757"/>
    </location>
</feature>
<comment type="caution">
    <text evidence="17">The sequence shown here is derived from an EMBL/GenBank/DDBJ whole genome shotgun (WGS) entry which is preliminary data.</text>
</comment>
<gene>
    <name evidence="17" type="ORF">EDC90_10168</name>
</gene>
<keyword evidence="7 13" id="KW-0798">TonB box</keyword>
<comment type="subcellular location">
    <subcellularLocation>
        <location evidence="1 11">Cell outer membrane</location>
        <topology evidence="1 11">Multi-pass membrane protein</topology>
    </subcellularLocation>
</comment>
<dbReference type="InterPro" id="IPR039426">
    <property type="entry name" value="TonB-dep_rcpt-like"/>
</dbReference>
<feature type="domain" description="TonB-dependent receptor plug" evidence="16">
    <location>
        <begin position="60"/>
        <end position="165"/>
    </location>
</feature>
<dbReference type="EMBL" id="SMAR01000016">
    <property type="protein sequence ID" value="TCT37823.1"/>
    <property type="molecule type" value="Genomic_DNA"/>
</dbReference>
<name>A0A4R3NPN3_9HYPH</name>
<dbReference type="InterPro" id="IPR011276">
    <property type="entry name" value="TonB_haem/Hb_rcpt"/>
</dbReference>
<dbReference type="PROSITE" id="PS52016">
    <property type="entry name" value="TONB_DEPENDENT_REC_3"/>
    <property type="match status" value="1"/>
</dbReference>
<feature type="signal peptide" evidence="14">
    <location>
        <begin position="1"/>
        <end position="22"/>
    </location>
</feature>
<dbReference type="GO" id="GO:0009279">
    <property type="term" value="C:cell outer membrane"/>
    <property type="evidence" value="ECO:0007669"/>
    <property type="project" value="UniProtKB-SubCell"/>
</dbReference>
<evidence type="ECO:0000256" key="7">
    <source>
        <dbReference type="ARBA" id="ARBA00023077"/>
    </source>
</evidence>
<keyword evidence="8 11" id="KW-0472">Membrane</keyword>
<evidence type="ECO:0000256" key="12">
    <source>
        <dbReference type="PROSITE-ProRule" id="PRU10144"/>
    </source>
</evidence>
<dbReference type="PANTHER" id="PTHR30069:SF29">
    <property type="entry name" value="HEMOGLOBIN AND HEMOGLOBIN-HAPTOGLOBIN-BINDING PROTEIN 1-RELATED"/>
    <property type="match status" value="1"/>
</dbReference>
<keyword evidence="5 11" id="KW-0812">Transmembrane</keyword>
<dbReference type="RefSeq" id="WP_132311616.1">
    <property type="nucleotide sequence ID" value="NZ_SMAR01000016.1"/>
</dbReference>
<proteinExistence type="inferred from homology"/>
<dbReference type="InterPro" id="IPR036942">
    <property type="entry name" value="Beta-barrel_TonB_sf"/>
</dbReference>
<dbReference type="GO" id="GO:0015232">
    <property type="term" value="F:heme transmembrane transporter activity"/>
    <property type="evidence" value="ECO:0007669"/>
    <property type="project" value="InterPro"/>
</dbReference>
<dbReference type="Pfam" id="PF07715">
    <property type="entry name" value="Plug"/>
    <property type="match status" value="1"/>
</dbReference>
<evidence type="ECO:0000313" key="18">
    <source>
        <dbReference type="Proteomes" id="UP000295097"/>
    </source>
</evidence>
<dbReference type="Proteomes" id="UP000295097">
    <property type="component" value="Unassembled WGS sequence"/>
</dbReference>
<evidence type="ECO:0000256" key="9">
    <source>
        <dbReference type="ARBA" id="ARBA00023170"/>
    </source>
</evidence>
<dbReference type="SUPFAM" id="SSF56935">
    <property type="entry name" value="Porins"/>
    <property type="match status" value="1"/>
</dbReference>
<feature type="chain" id="PRO_5020779981" evidence="14">
    <location>
        <begin position="23"/>
        <end position="757"/>
    </location>
</feature>
<organism evidence="17 18">
    <name type="scientific">Martelella mediterranea</name>
    <dbReference type="NCBI Taxonomy" id="293089"/>
    <lineage>
        <taxon>Bacteria</taxon>
        <taxon>Pseudomonadati</taxon>
        <taxon>Pseudomonadota</taxon>
        <taxon>Alphaproteobacteria</taxon>
        <taxon>Hyphomicrobiales</taxon>
        <taxon>Aurantimonadaceae</taxon>
        <taxon>Martelella</taxon>
    </lineage>
</organism>
<dbReference type="AlphaFoldDB" id="A0A4R3NPN3"/>
<evidence type="ECO:0000256" key="4">
    <source>
        <dbReference type="ARBA" id="ARBA00022452"/>
    </source>
</evidence>
<accession>A0A4R3NPN3</accession>
<dbReference type="NCBIfam" id="TIGR01785">
    <property type="entry name" value="TonB-hemin"/>
    <property type="match status" value="1"/>
</dbReference>
<evidence type="ECO:0000256" key="11">
    <source>
        <dbReference type="PROSITE-ProRule" id="PRU01360"/>
    </source>
</evidence>
<evidence type="ECO:0000313" key="17">
    <source>
        <dbReference type="EMBL" id="TCT37823.1"/>
    </source>
</evidence>
<evidence type="ECO:0000256" key="14">
    <source>
        <dbReference type="SAM" id="SignalP"/>
    </source>
</evidence>
<keyword evidence="9 17" id="KW-0675">Receptor</keyword>
<dbReference type="InterPro" id="IPR010949">
    <property type="entry name" value="TonB_Hb/transfer/lactofer_rcpt"/>
</dbReference>
<dbReference type="OrthoDB" id="9796221at2"/>
<keyword evidence="3 11" id="KW-0813">Transport</keyword>
<dbReference type="Gene3D" id="2.170.130.10">
    <property type="entry name" value="TonB-dependent receptor, plug domain"/>
    <property type="match status" value="1"/>
</dbReference>
<keyword evidence="6 14" id="KW-0732">Signal</keyword>
<dbReference type="Pfam" id="PF00593">
    <property type="entry name" value="TonB_dep_Rec_b-barrel"/>
    <property type="match status" value="1"/>
</dbReference>
<evidence type="ECO:0000256" key="5">
    <source>
        <dbReference type="ARBA" id="ARBA00022692"/>
    </source>
</evidence>
<dbReference type="InterPro" id="IPR010917">
    <property type="entry name" value="TonB_rcpt_CS"/>
</dbReference>
<feature type="domain" description="TonB-dependent receptor-like beta-barrel" evidence="15">
    <location>
        <begin position="260"/>
        <end position="719"/>
    </location>
</feature>
<evidence type="ECO:0000256" key="8">
    <source>
        <dbReference type="ARBA" id="ARBA00023136"/>
    </source>
</evidence>
<dbReference type="NCBIfam" id="TIGR01786">
    <property type="entry name" value="TonB-hemlactrns"/>
    <property type="match status" value="1"/>
</dbReference>
<evidence type="ECO:0000259" key="16">
    <source>
        <dbReference type="Pfam" id="PF07715"/>
    </source>
</evidence>